<evidence type="ECO:0000313" key="3">
    <source>
        <dbReference type="Proteomes" id="UP000000664"/>
    </source>
</evidence>
<feature type="transmembrane region" description="Helical" evidence="1">
    <location>
        <begin position="103"/>
        <end position="125"/>
    </location>
</feature>
<feature type="transmembrane region" description="Helical" evidence="1">
    <location>
        <begin position="137"/>
        <end position="163"/>
    </location>
</feature>
<organism evidence="2 3">
    <name type="scientific">Lactobacillus gasseri (strain ATCC 33323 / DSM 20243 / BCRC 14619 / CIP 102991 / JCM 1131 / KCTC 3163 / NCIMB 11718 / NCTC 13722 / AM63)</name>
    <dbReference type="NCBI Taxonomy" id="324831"/>
    <lineage>
        <taxon>Bacteria</taxon>
        <taxon>Bacillati</taxon>
        <taxon>Bacillota</taxon>
        <taxon>Bacilli</taxon>
        <taxon>Lactobacillales</taxon>
        <taxon>Lactobacillaceae</taxon>
        <taxon>Lactobacillus</taxon>
    </lineage>
</organism>
<dbReference type="KEGG" id="lga:LGAS_1518"/>
<evidence type="ECO:0000256" key="1">
    <source>
        <dbReference type="SAM" id="Phobius"/>
    </source>
</evidence>
<keyword evidence="1" id="KW-1133">Transmembrane helix</keyword>
<dbReference type="GO" id="GO:0022857">
    <property type="term" value="F:transmembrane transporter activity"/>
    <property type="evidence" value="ECO:0007669"/>
    <property type="project" value="InterPro"/>
</dbReference>
<dbReference type="EMBL" id="CP000413">
    <property type="protein sequence ID" value="ABJ60873.1"/>
    <property type="molecule type" value="Genomic_DNA"/>
</dbReference>
<dbReference type="Pfam" id="PF12822">
    <property type="entry name" value="ECF_trnsprt"/>
    <property type="match status" value="1"/>
</dbReference>
<accession>A0A805Z0G6</accession>
<dbReference type="InterPro" id="IPR024529">
    <property type="entry name" value="ECF_trnsprt_substrate-spec"/>
</dbReference>
<sequence>MRLPFLLKLYLIKLGKTMINKKTFRIAISAIFVAIILVQTFVPYIGYIRILPGLPSITTIPLTVALAGCLMGPGFGTSIGLFWGLLSLFVAYTQPGDIVSMLLFRNIFIALIPRAAAGFIAGMIGQAARDESKLQKTIVYTIAGLCTSLANTLLVISITSLWFMNNPAALLQSLGQTQNSAPLIAILLSVLGVNGVVEAIFTAILTPAITMPLKQVMKRKMS</sequence>
<dbReference type="Proteomes" id="UP000000664">
    <property type="component" value="Chromosome"/>
</dbReference>
<gene>
    <name evidence="2" type="ordered locus">LGAS_1518</name>
</gene>
<name>A0A805Z0G6_LACGA</name>
<dbReference type="AlphaFoldDB" id="A0A805Z0G6"/>
<reference evidence="2 3" key="1">
    <citation type="journal article" date="2006" name="Proc. Natl. Acad. Sci. U.S.A.">
        <title>Comparative genomics of the lactic acid bacteria.</title>
        <authorList>
            <person name="Makarova K."/>
            <person name="Slesarev A."/>
            <person name="Wolf Y."/>
            <person name="Sorokin A."/>
            <person name="Mirkin B."/>
            <person name="Koonin E."/>
            <person name="Pavlov A."/>
            <person name="Pavlova N."/>
            <person name="Karamychev V."/>
            <person name="Polouchine N."/>
            <person name="Shakhova V."/>
            <person name="Grigoriev I."/>
            <person name="Lou Y."/>
            <person name="Rohksar D."/>
            <person name="Lucas S."/>
            <person name="Huang K."/>
            <person name="Goodstein D.M."/>
            <person name="Hawkins T."/>
            <person name="Plengvidhya V."/>
            <person name="Welker D."/>
            <person name="Hughes J."/>
            <person name="Goh Y."/>
            <person name="Benson A."/>
            <person name="Baldwin K."/>
            <person name="Lee J.H."/>
            <person name="Diaz-Muniz I."/>
            <person name="Dosti B."/>
            <person name="Smeianov V."/>
            <person name="Wechter W."/>
            <person name="Barabote R."/>
            <person name="Lorca G."/>
            <person name="Altermann E."/>
            <person name="Barrangou R."/>
            <person name="Ganesan B."/>
            <person name="Xie Y."/>
            <person name="Rawsthorne H."/>
            <person name="Tamir D."/>
            <person name="Parker C."/>
            <person name="Breidt F."/>
            <person name="Broadbent J."/>
            <person name="Hutkins R."/>
            <person name="O'Sullivan D."/>
            <person name="Steele J."/>
            <person name="Unlu G."/>
            <person name="Saier M."/>
            <person name="Klaenhammer T."/>
            <person name="Richardson P."/>
            <person name="Kozyavkin S."/>
            <person name="Weimer B."/>
            <person name="Mills D."/>
        </authorList>
    </citation>
    <scope>NUCLEOTIDE SEQUENCE [LARGE SCALE GENOMIC DNA]</scope>
    <source>
        <strain evidence="3">ATCC 33323 / DSM 20243 / BCRC 14619 / CIP 102991 / JCM 1131 / KCTC 3163 / NCIMB 11718 / NCTC 13722 / AM63</strain>
    </source>
</reference>
<keyword evidence="1" id="KW-0472">Membrane</keyword>
<proteinExistence type="predicted"/>
<protein>
    <submittedName>
        <fullName evidence="2">Predicted membrane protein</fullName>
    </submittedName>
</protein>
<evidence type="ECO:0000313" key="2">
    <source>
        <dbReference type="EMBL" id="ABJ60873.1"/>
    </source>
</evidence>
<dbReference type="Gene3D" id="1.10.1760.20">
    <property type="match status" value="1"/>
</dbReference>
<feature type="transmembrane region" description="Helical" evidence="1">
    <location>
        <begin position="183"/>
        <end position="213"/>
    </location>
</feature>
<feature type="transmembrane region" description="Helical" evidence="1">
    <location>
        <begin position="26"/>
        <end position="48"/>
    </location>
</feature>
<keyword evidence="1" id="KW-0812">Transmembrane</keyword>
<feature type="transmembrane region" description="Helical" evidence="1">
    <location>
        <begin position="60"/>
        <end position="83"/>
    </location>
</feature>